<dbReference type="AlphaFoldDB" id="K3XPG9"/>
<evidence type="ECO:0000259" key="2">
    <source>
        <dbReference type="Pfam" id="PF14303"/>
    </source>
</evidence>
<protein>
    <recommendedName>
        <fullName evidence="2">No apical meristem-associated C-terminal domain-containing protein</fullName>
    </recommendedName>
</protein>
<dbReference type="InterPro" id="IPR029466">
    <property type="entry name" value="NAM-associated_C"/>
</dbReference>
<dbReference type="InParanoid" id="K3XPG9"/>
<organism evidence="3 4">
    <name type="scientific">Setaria italica</name>
    <name type="common">Foxtail millet</name>
    <name type="synonym">Panicum italicum</name>
    <dbReference type="NCBI Taxonomy" id="4555"/>
    <lineage>
        <taxon>Eukaryota</taxon>
        <taxon>Viridiplantae</taxon>
        <taxon>Streptophyta</taxon>
        <taxon>Embryophyta</taxon>
        <taxon>Tracheophyta</taxon>
        <taxon>Spermatophyta</taxon>
        <taxon>Magnoliopsida</taxon>
        <taxon>Liliopsida</taxon>
        <taxon>Poales</taxon>
        <taxon>Poaceae</taxon>
        <taxon>PACMAD clade</taxon>
        <taxon>Panicoideae</taxon>
        <taxon>Panicodae</taxon>
        <taxon>Paniceae</taxon>
        <taxon>Cenchrinae</taxon>
        <taxon>Setaria</taxon>
    </lineage>
</organism>
<dbReference type="Gramene" id="KQL05052">
    <property type="protein sequence ID" value="KQL05052"/>
    <property type="gene ID" value="SETIT_003793mg"/>
</dbReference>
<accession>K3XPG9</accession>
<sequence>MMHPNTNGPQVFHPAEMADAFVQNDEANVEEVPVPPAPAPTGKGRRKKVVNRTKLGNFNPNEDVNIVKSWLEISCDPITSTAQKKRSHTTHVAANFAGILKYNFAYMHCWEITKDEPKWQDPKPRGFGKSTGGVSFGEDSSHEPDTNDFGDDNSCPTGSAGRRSMGRDSAKAAKKKENSSADEKRFEEMQSHNQSLLGIEQEKIQIMREKHDMDRQEKEKQEDERILGIDLNACTPA</sequence>
<dbReference type="EnsemblPlants" id="KQL05052">
    <property type="protein sequence ID" value="KQL05052"/>
    <property type="gene ID" value="SETIT_003793mg"/>
</dbReference>
<dbReference type="EMBL" id="AGNK02002968">
    <property type="status" value="NOT_ANNOTATED_CDS"/>
    <property type="molecule type" value="Genomic_DNA"/>
</dbReference>
<name>K3XPG9_SETIT</name>
<dbReference type="Proteomes" id="UP000004995">
    <property type="component" value="Unassembled WGS sequence"/>
</dbReference>
<evidence type="ECO:0000313" key="3">
    <source>
        <dbReference type="EnsemblPlants" id="KQL05052"/>
    </source>
</evidence>
<dbReference type="Pfam" id="PF14303">
    <property type="entry name" value="NAM-associated"/>
    <property type="match status" value="1"/>
</dbReference>
<evidence type="ECO:0000256" key="1">
    <source>
        <dbReference type="SAM" id="MobiDB-lite"/>
    </source>
</evidence>
<dbReference type="STRING" id="4555.K3XPG9"/>
<feature type="region of interest" description="Disordered" evidence="1">
    <location>
        <begin position="117"/>
        <end position="237"/>
    </location>
</feature>
<reference evidence="4" key="1">
    <citation type="journal article" date="2012" name="Nat. Biotechnol.">
        <title>Reference genome sequence of the model plant Setaria.</title>
        <authorList>
            <person name="Bennetzen J.L."/>
            <person name="Schmutz J."/>
            <person name="Wang H."/>
            <person name="Percifield R."/>
            <person name="Hawkins J."/>
            <person name="Pontaroli A.C."/>
            <person name="Estep M."/>
            <person name="Feng L."/>
            <person name="Vaughn J.N."/>
            <person name="Grimwood J."/>
            <person name="Jenkins J."/>
            <person name="Barry K."/>
            <person name="Lindquist E."/>
            <person name="Hellsten U."/>
            <person name="Deshpande S."/>
            <person name="Wang X."/>
            <person name="Wu X."/>
            <person name="Mitros T."/>
            <person name="Triplett J."/>
            <person name="Yang X."/>
            <person name="Ye C.Y."/>
            <person name="Mauro-Herrera M."/>
            <person name="Wang L."/>
            <person name="Li P."/>
            <person name="Sharma M."/>
            <person name="Sharma R."/>
            <person name="Ronald P.C."/>
            <person name="Panaud O."/>
            <person name="Kellogg E.A."/>
            <person name="Brutnell T.P."/>
            <person name="Doust A.N."/>
            <person name="Tuskan G.A."/>
            <person name="Rokhsar D."/>
            <person name="Devos K.M."/>
        </authorList>
    </citation>
    <scope>NUCLEOTIDE SEQUENCE [LARGE SCALE GENOMIC DNA]</scope>
    <source>
        <strain evidence="4">cv. Yugu1</strain>
    </source>
</reference>
<feature type="compositionally biased region" description="Basic and acidic residues" evidence="1">
    <location>
        <begin position="165"/>
        <end position="190"/>
    </location>
</feature>
<reference evidence="3" key="2">
    <citation type="submission" date="2018-08" db="UniProtKB">
        <authorList>
            <consortium name="EnsemblPlants"/>
        </authorList>
    </citation>
    <scope>IDENTIFICATION</scope>
    <source>
        <strain evidence="3">Yugu1</strain>
    </source>
</reference>
<keyword evidence="4" id="KW-1185">Reference proteome</keyword>
<dbReference type="PANTHER" id="PTHR45023">
    <property type="match status" value="1"/>
</dbReference>
<dbReference type="eggNOG" id="ENOG502SZRR">
    <property type="taxonomic scope" value="Eukaryota"/>
</dbReference>
<dbReference type="PANTHER" id="PTHR45023:SF4">
    <property type="entry name" value="GLYCINE-RICH PROTEIN-RELATED"/>
    <property type="match status" value="1"/>
</dbReference>
<proteinExistence type="predicted"/>
<dbReference type="HOGENOM" id="CLU_1172380_0_0_1"/>
<feature type="domain" description="No apical meristem-associated C-terminal" evidence="2">
    <location>
        <begin position="104"/>
        <end position="235"/>
    </location>
</feature>
<feature type="compositionally biased region" description="Basic and acidic residues" evidence="1">
    <location>
        <begin position="200"/>
        <end position="227"/>
    </location>
</feature>
<evidence type="ECO:0000313" key="4">
    <source>
        <dbReference type="Proteomes" id="UP000004995"/>
    </source>
</evidence>